<organism evidence="14 15">
    <name type="scientific">Mucilaginibacter pineti</name>
    <dbReference type="NCBI Taxonomy" id="1391627"/>
    <lineage>
        <taxon>Bacteria</taxon>
        <taxon>Pseudomonadati</taxon>
        <taxon>Bacteroidota</taxon>
        <taxon>Sphingobacteriia</taxon>
        <taxon>Sphingobacteriales</taxon>
        <taxon>Sphingobacteriaceae</taxon>
        <taxon>Mucilaginibacter</taxon>
    </lineage>
</organism>
<evidence type="ECO:0000313" key="15">
    <source>
        <dbReference type="Proteomes" id="UP000199072"/>
    </source>
</evidence>
<comment type="function">
    <text evidence="9">Part of the Sec protein translocase complex. Interacts with the SecYEG preprotein conducting channel. SecDF uses the proton motive force (PMF) to complete protein translocation after the ATP-dependent function of SecA.</text>
</comment>
<keyword evidence="8 9" id="KW-0472">Membrane</keyword>
<dbReference type="InterPro" id="IPR005665">
    <property type="entry name" value="SecF_bac"/>
</dbReference>
<dbReference type="FunFam" id="1.20.1640.10:FF:000004">
    <property type="entry name" value="Protein translocase subunit SecD"/>
    <property type="match status" value="1"/>
</dbReference>
<keyword evidence="5 9" id="KW-0653">Protein transport</keyword>
<evidence type="ECO:0000256" key="8">
    <source>
        <dbReference type="ARBA" id="ARBA00023136"/>
    </source>
</evidence>
<dbReference type="Pfam" id="PF21760">
    <property type="entry name" value="SecD_1st"/>
    <property type="match status" value="1"/>
</dbReference>
<dbReference type="InterPro" id="IPR022645">
    <property type="entry name" value="SecD/SecF_bac"/>
</dbReference>
<evidence type="ECO:0000256" key="5">
    <source>
        <dbReference type="ARBA" id="ARBA00022927"/>
    </source>
</evidence>
<dbReference type="NCBIfam" id="TIGR00966">
    <property type="entry name" value="transloc_SecF"/>
    <property type="match status" value="1"/>
</dbReference>
<name>A0A1G7HXI0_9SPHI</name>
<keyword evidence="4 9" id="KW-0812">Transmembrane</keyword>
<dbReference type="GO" id="GO:0043952">
    <property type="term" value="P:protein transport by the Sec complex"/>
    <property type="evidence" value="ECO:0007669"/>
    <property type="project" value="UniProtKB-UniRule"/>
</dbReference>
<dbReference type="Pfam" id="PF22599">
    <property type="entry name" value="SecDF_P1_head"/>
    <property type="match status" value="1"/>
</dbReference>
<comment type="similarity">
    <text evidence="9">Belongs to the SecD/SecF family. SecD subfamily.</text>
</comment>
<dbReference type="OrthoDB" id="9805019at2"/>
<dbReference type="InterPro" id="IPR055344">
    <property type="entry name" value="SecD_SecF_C_bact"/>
</dbReference>
<dbReference type="Pfam" id="PF02355">
    <property type="entry name" value="SecD_SecF_C"/>
    <property type="match status" value="2"/>
</dbReference>
<evidence type="ECO:0000256" key="9">
    <source>
        <dbReference type="HAMAP-Rule" id="MF_01463"/>
    </source>
</evidence>
<dbReference type="InterPro" id="IPR048631">
    <property type="entry name" value="SecD_1st"/>
</dbReference>
<evidence type="ECO:0000256" key="2">
    <source>
        <dbReference type="ARBA" id="ARBA00022448"/>
    </source>
</evidence>
<feature type="transmembrane region" description="Helical" evidence="9">
    <location>
        <begin position="887"/>
        <end position="908"/>
    </location>
</feature>
<dbReference type="SUPFAM" id="SSF82866">
    <property type="entry name" value="Multidrug efflux transporter AcrB transmembrane domain"/>
    <property type="match status" value="2"/>
</dbReference>
<comment type="subunit">
    <text evidence="9">Forms a complex with SecF. Part of the essential Sec protein translocation apparatus which comprises SecA, SecYEG and auxiliary proteins SecDF. Other proteins may also be involved.</text>
</comment>
<dbReference type="STRING" id="1391627.SAMN05216464_11268"/>
<feature type="domain" description="SecDF P1 head subdomain" evidence="13">
    <location>
        <begin position="398"/>
        <end position="497"/>
    </location>
</feature>
<evidence type="ECO:0000259" key="11">
    <source>
        <dbReference type="Pfam" id="PF02355"/>
    </source>
</evidence>
<dbReference type="EMBL" id="FNAI01000012">
    <property type="protein sequence ID" value="SDF05210.1"/>
    <property type="molecule type" value="Genomic_DNA"/>
</dbReference>
<dbReference type="Gene3D" id="1.20.1640.10">
    <property type="entry name" value="Multidrug efflux transporter AcrB transmembrane domain"/>
    <property type="match status" value="2"/>
</dbReference>
<dbReference type="NCBIfam" id="NF009585">
    <property type="entry name" value="PRK13024.1-5"/>
    <property type="match status" value="1"/>
</dbReference>
<dbReference type="AlphaFoldDB" id="A0A1G7HXI0"/>
<feature type="domain" description="Protein translocase subunit SecDF P1" evidence="12">
    <location>
        <begin position="180"/>
        <end position="237"/>
    </location>
</feature>
<dbReference type="InterPro" id="IPR022813">
    <property type="entry name" value="SecD/SecF_arch_bac"/>
</dbReference>
<dbReference type="GO" id="GO:0065002">
    <property type="term" value="P:intracellular protein transmembrane transport"/>
    <property type="evidence" value="ECO:0007669"/>
    <property type="project" value="UniProtKB-UniRule"/>
</dbReference>
<dbReference type="NCBIfam" id="TIGR00916">
    <property type="entry name" value="2A0604s01"/>
    <property type="match status" value="1"/>
</dbReference>
<dbReference type="NCBIfam" id="TIGR01129">
    <property type="entry name" value="secD"/>
    <property type="match status" value="1"/>
</dbReference>
<keyword evidence="3 9" id="KW-1003">Cell membrane</keyword>
<feature type="transmembrane region" description="Helical" evidence="9">
    <location>
        <begin position="519"/>
        <end position="538"/>
    </location>
</feature>
<feature type="domain" description="Protein export membrane protein SecD/SecF C-terminal" evidence="11">
    <location>
        <begin position="500"/>
        <end position="670"/>
    </location>
</feature>
<feature type="transmembrane region" description="Helical" evidence="9">
    <location>
        <begin position="572"/>
        <end position="593"/>
    </location>
</feature>
<dbReference type="Gene3D" id="3.30.1360.200">
    <property type="match status" value="1"/>
</dbReference>
<comment type="subcellular location">
    <subcellularLocation>
        <location evidence="1 9">Cell membrane</location>
        <topology evidence="1 9">Multi-pass membrane protein</topology>
    </subcellularLocation>
</comment>
<gene>
    <name evidence="9" type="primary">secD</name>
    <name evidence="10" type="synonym">secF</name>
    <name evidence="14" type="ORF">SAMN05216464_11268</name>
</gene>
<dbReference type="InterPro" id="IPR022646">
    <property type="entry name" value="SecD/SecF_CS"/>
</dbReference>
<dbReference type="PANTHER" id="PTHR30081">
    <property type="entry name" value="PROTEIN-EXPORT MEMBRANE PROTEIN SEC"/>
    <property type="match status" value="1"/>
</dbReference>
<dbReference type="InterPro" id="IPR048634">
    <property type="entry name" value="SecD_SecF_C"/>
</dbReference>
<protein>
    <recommendedName>
        <fullName evidence="9 10">Multifunctional fusion protein</fullName>
    </recommendedName>
    <domain>
        <recommendedName>
            <fullName evidence="9">Protein translocase subunit SecD</fullName>
        </recommendedName>
    </domain>
    <domain>
        <recommendedName>
            <fullName evidence="10">Protein-export membrane protein SecF</fullName>
        </recommendedName>
    </domain>
</protein>
<dbReference type="HAMAP" id="MF_01463_B">
    <property type="entry name" value="SecD_B"/>
    <property type="match status" value="1"/>
</dbReference>
<feature type="transmembrane region" description="Helical" evidence="9">
    <location>
        <begin position="701"/>
        <end position="721"/>
    </location>
</feature>
<feature type="transmembrane region" description="Helical" evidence="9">
    <location>
        <begin position="828"/>
        <end position="846"/>
    </location>
</feature>
<evidence type="ECO:0000256" key="1">
    <source>
        <dbReference type="ARBA" id="ARBA00004651"/>
    </source>
</evidence>
<dbReference type="Gene3D" id="3.30.70.3220">
    <property type="match status" value="1"/>
</dbReference>
<feature type="transmembrane region" description="Helical" evidence="9">
    <location>
        <begin position="614"/>
        <end position="636"/>
    </location>
</feature>
<dbReference type="GO" id="GO:0005886">
    <property type="term" value="C:plasma membrane"/>
    <property type="evidence" value="ECO:0007669"/>
    <property type="project" value="UniProtKB-SubCell"/>
</dbReference>
<feature type="transmembrane region" description="Helical" evidence="9">
    <location>
        <begin position="965"/>
        <end position="989"/>
    </location>
</feature>
<accession>A0A1G7HXI0</accession>
<evidence type="ECO:0000256" key="4">
    <source>
        <dbReference type="ARBA" id="ARBA00022692"/>
    </source>
</evidence>
<evidence type="ECO:0000256" key="6">
    <source>
        <dbReference type="ARBA" id="ARBA00022989"/>
    </source>
</evidence>
<dbReference type="InterPro" id="IPR005791">
    <property type="entry name" value="SecD"/>
</dbReference>
<dbReference type="Pfam" id="PF07549">
    <property type="entry name" value="Sec_GG"/>
    <property type="match status" value="1"/>
</dbReference>
<dbReference type="PANTHER" id="PTHR30081:SF1">
    <property type="entry name" value="PROTEIN TRANSLOCASE SUBUNIT SECD"/>
    <property type="match status" value="1"/>
</dbReference>
<proteinExistence type="inferred from homology"/>
<reference evidence="14 15" key="1">
    <citation type="submission" date="2016-10" db="EMBL/GenBank/DDBJ databases">
        <authorList>
            <person name="de Groot N.N."/>
        </authorList>
    </citation>
    <scope>NUCLEOTIDE SEQUENCE [LARGE SCALE GENOMIC DNA]</scope>
    <source>
        <strain evidence="14 15">47C3B</strain>
    </source>
</reference>
<keyword evidence="6 9" id="KW-1133">Transmembrane helix</keyword>
<keyword evidence="15" id="KW-1185">Reference proteome</keyword>
<dbReference type="RefSeq" id="WP_091152830.1">
    <property type="nucleotide sequence ID" value="NZ_FNAI01000012.1"/>
</dbReference>
<dbReference type="InterPro" id="IPR054384">
    <property type="entry name" value="SecDF_P1_head"/>
</dbReference>
<comment type="caution">
    <text evidence="9">Lacks conserved residue(s) required for the propagation of feature annotation.</text>
</comment>
<dbReference type="GO" id="GO:0015450">
    <property type="term" value="F:protein-transporting ATPase activity"/>
    <property type="evidence" value="ECO:0007669"/>
    <property type="project" value="InterPro"/>
</dbReference>
<evidence type="ECO:0000259" key="13">
    <source>
        <dbReference type="Pfam" id="PF22599"/>
    </source>
</evidence>
<evidence type="ECO:0000313" key="14">
    <source>
        <dbReference type="EMBL" id="SDF05210.1"/>
    </source>
</evidence>
<evidence type="ECO:0000259" key="12">
    <source>
        <dbReference type="Pfam" id="PF21760"/>
    </source>
</evidence>
<sequence length="997" mass="108201">MQGKGVIKFFAILLAVVCLYQLSFTWVAQKVESDAKAYAKGNLEKEKAYLDSMSTQPVYPLLKHNYQYVKQRELALGLDLKGGMNVTMQISLDELVRKISNNNPDVTFNQALANADKLQADAKTSQKDFIALFVSEYEKLNPTGKLAAIFSTKDNQDHLKFNASNSEVESYLKDLANTAVKQSFTVLNTRIDQFGVTQPNIQLEASSNRILVELPGVKDPERVRKLLSGSAKLEFYQTFDNTEAIQYLINIDNLLAAKNKTAKADTGKAGAATAATAKTDTAAKAGSLLSKVQKNAAKDTSAAALASKTQQAALHPLYAVLQLNINQGPNGSQPAQGPVVGYSPLQDTARVNAYLHSADVQSVIPRNMKFLWEVKPVKTAKDKIFALYAIKLTGADNGPVLAGDVITDARADNDQRGNPEVVMIMNSVGAQKWRTVTAEAAAGVNKKAIAIVLDDNVYSAPNVQNEITGGVSSITGNFTLDDTKDLANVLKAGRLPAPAHIVSESVVGPSLGKEAISDSITSCILGLVVVLVFMVAYYNRAGTVAVVAVIINIFFLMGVLTSLGAVLTVPGIAGIVLTLGIAVDANVLVYERVREEMALGKSLRLSITDGFKHALSSILDSQISTFLTGLILFIFGSGPIQGFATTLMIGIITSLFCSLLISRVIFEWMLDKGWDIKFSNPWSSHTFKNANFAFVKNRFKFYIFSGVFITAGLISIFTRGFSYGVDFEGGRNYIIKFPDQTVTVEDIHKTIDAAGTIDRGTEVKTMGADKISITTNYLFSENTTVADAKVRKTLVEVLNTSPKTHIADSDILGQSKVSATIAEELKTSAVYTVLFAIFVISAYILIRFRKWQFSLGAMVATAHDALLVLSFFSLFRGLLPFSLDIDQAFIAAILTVIGYSINDTVVVFDRIREYLDLHHAKTDNPEEVINQAINSTLSRTIITALTVVFVLIVLFIFGGDVIKGFSFALLIGVIFGTYSSICVATPVIVDFGKKDLR</sequence>
<feature type="domain" description="Protein export membrane protein SecD/SecF C-terminal" evidence="11">
    <location>
        <begin position="808"/>
        <end position="993"/>
    </location>
</feature>
<feature type="transmembrane region" description="Helical" evidence="9">
    <location>
        <begin position="545"/>
        <end position="566"/>
    </location>
</feature>
<dbReference type="Proteomes" id="UP000199072">
    <property type="component" value="Unassembled WGS sequence"/>
</dbReference>
<evidence type="ECO:0000256" key="7">
    <source>
        <dbReference type="ARBA" id="ARBA00023010"/>
    </source>
</evidence>
<comment type="subunit">
    <text evidence="10">Forms a complex with SecD. Part of the essential Sec protein translocation apparatus which comprises SecA, SecYEG and auxiliary proteins SecDF. Other proteins may also be involved.</text>
</comment>
<dbReference type="HAMAP" id="MF_01464_B">
    <property type="entry name" value="SecF_B"/>
    <property type="match status" value="1"/>
</dbReference>
<evidence type="ECO:0000256" key="10">
    <source>
        <dbReference type="HAMAP-Rule" id="MF_01464"/>
    </source>
</evidence>
<dbReference type="GO" id="GO:0006605">
    <property type="term" value="P:protein targeting"/>
    <property type="evidence" value="ECO:0007669"/>
    <property type="project" value="UniProtKB-UniRule"/>
</dbReference>
<evidence type="ECO:0000256" key="3">
    <source>
        <dbReference type="ARBA" id="ARBA00022475"/>
    </source>
</evidence>
<feature type="transmembrane region" description="Helical" evidence="9">
    <location>
        <begin position="853"/>
        <end position="875"/>
    </location>
</feature>
<feature type="transmembrane region" description="Helical" evidence="9">
    <location>
        <begin position="642"/>
        <end position="666"/>
    </location>
</feature>
<feature type="transmembrane region" description="Helical" evidence="9">
    <location>
        <begin position="941"/>
        <end position="959"/>
    </location>
</feature>
<dbReference type="PRINTS" id="PR01755">
    <property type="entry name" value="SECFTRNLCASE"/>
</dbReference>
<keyword evidence="7 9" id="KW-0811">Translocation</keyword>
<keyword evidence="2 9" id="KW-0813">Transport</keyword>
<comment type="similarity">
    <text evidence="10">Belongs to the SecD/SecF family. SecF subfamily.</text>
</comment>